<sequence length="283" mass="30579">MAYLVQVKRTRKGKAPFRRKTAALDVPAGGRPLPIQNADQPKVSVIIPVMNERRSIQAVIRAARSVHPEAEVIVVSNGSTDGTRQLAEAAGARVLFFPEPLGHDVGRSIGALHAKGEILVFTDGDIVIPGSQLRSFVTAVENGADIALNTYSGAVERMQVHSVVLAKYALNAVLDKPELKGMSLTAIPHAMSREAAKRIGFEHLAVPPLAQAIGAVSGLKLVPACYVEVGSTNPARRRRRKNGQDPLEHLILGDHLEAIGWLLEQNGPRGRFPDPPKRRDVIR</sequence>
<evidence type="ECO:0000313" key="2">
    <source>
        <dbReference type="Proteomes" id="UP001631969"/>
    </source>
</evidence>
<dbReference type="Proteomes" id="UP001631969">
    <property type="component" value="Unassembled WGS sequence"/>
</dbReference>
<proteinExistence type="predicted"/>
<accession>A0ACC7P933</accession>
<keyword evidence="2" id="KW-1185">Reference proteome</keyword>
<dbReference type="EMBL" id="JBJURJ010000015">
    <property type="protein sequence ID" value="MFM9330867.1"/>
    <property type="molecule type" value="Genomic_DNA"/>
</dbReference>
<organism evidence="1 2">
    <name type="scientific">Paenibacillus mesotrionivorans</name>
    <dbReference type="NCBI Taxonomy" id="3160968"/>
    <lineage>
        <taxon>Bacteria</taxon>
        <taxon>Bacillati</taxon>
        <taxon>Bacillota</taxon>
        <taxon>Bacilli</taxon>
        <taxon>Bacillales</taxon>
        <taxon>Paenibacillaceae</taxon>
        <taxon>Paenibacillus</taxon>
    </lineage>
</organism>
<gene>
    <name evidence="1" type="ORF">ACI1P1_21485</name>
</gene>
<reference evidence="1" key="1">
    <citation type="submission" date="2024-12" db="EMBL/GenBank/DDBJ databases">
        <authorList>
            <person name="Wu N."/>
        </authorList>
    </citation>
    <scope>NUCLEOTIDE SEQUENCE</scope>
    <source>
        <strain evidence="1">P15</strain>
    </source>
</reference>
<evidence type="ECO:0000313" key="1">
    <source>
        <dbReference type="EMBL" id="MFM9330867.1"/>
    </source>
</evidence>
<name>A0ACC7P933_9BACL</name>
<comment type="caution">
    <text evidence="1">The sequence shown here is derived from an EMBL/GenBank/DDBJ whole genome shotgun (WGS) entry which is preliminary data.</text>
</comment>
<protein>
    <submittedName>
        <fullName evidence="1">Glycosyltransferase family 2 protein</fullName>
    </submittedName>
</protein>